<dbReference type="Proteomes" id="UP001221302">
    <property type="component" value="Unassembled WGS sequence"/>
</dbReference>
<name>A0AAE3TC49_9BACT</name>
<gene>
    <name evidence="1" type="ORF">P0M35_05115</name>
</gene>
<evidence type="ECO:0000313" key="1">
    <source>
        <dbReference type="EMBL" id="MDF1611520.1"/>
    </source>
</evidence>
<evidence type="ECO:0000313" key="2">
    <source>
        <dbReference type="Proteomes" id="UP001221302"/>
    </source>
</evidence>
<dbReference type="AlphaFoldDB" id="A0AAE3TC49"/>
<comment type="caution">
    <text evidence="1">The sequence shown here is derived from an EMBL/GenBank/DDBJ whole genome shotgun (WGS) entry which is preliminary data.</text>
</comment>
<accession>A0AAE3TC49</accession>
<dbReference type="RefSeq" id="WP_321535286.1">
    <property type="nucleotide sequence ID" value="NZ_JARGDL010000004.1"/>
</dbReference>
<reference evidence="1" key="1">
    <citation type="submission" date="2023-03" db="EMBL/GenBank/DDBJ databases">
        <title>Stygiobacter electus gen. nov., sp. nov., facultatively anaerobic thermotolerant bacterium of the class Ignavibacteria from a well of Yessentuki mineral water deposit.</title>
        <authorList>
            <person name="Podosokorskaya O.A."/>
            <person name="Elcheninov A.G."/>
            <person name="Petrova N.F."/>
            <person name="Zavarzina D.G."/>
            <person name="Kublanov I.V."/>
            <person name="Merkel A.Y."/>
        </authorList>
    </citation>
    <scope>NUCLEOTIDE SEQUENCE</scope>
    <source>
        <strain evidence="1">09-Me</strain>
    </source>
</reference>
<organism evidence="1 2">
    <name type="scientific">Stygiobacter electus</name>
    <dbReference type="NCBI Taxonomy" id="3032292"/>
    <lineage>
        <taxon>Bacteria</taxon>
        <taxon>Pseudomonadati</taxon>
        <taxon>Ignavibacteriota</taxon>
        <taxon>Ignavibacteria</taxon>
        <taxon>Ignavibacteriales</taxon>
        <taxon>Melioribacteraceae</taxon>
        <taxon>Stygiobacter</taxon>
    </lineage>
</organism>
<dbReference type="EMBL" id="JARGDL010000004">
    <property type="protein sequence ID" value="MDF1611520.1"/>
    <property type="molecule type" value="Genomic_DNA"/>
</dbReference>
<protein>
    <submittedName>
        <fullName evidence="1">Uncharacterized protein</fullName>
    </submittedName>
</protein>
<sequence length="242" mass="27765">MKKILLIIIIVFNSYSFAQTFGFGCLGLSGVYAGVSEYRYDVKGINDYLSKEKLSETENLKFNKGTGYRIGANLFRAKWEGFFISAKGYYQFIKEEIISRNSLTKLNEVYQTNKNFQLNLNNWGIGIDFGTPIFKFLDFKILEGHVSYYTPELNIEYYENNNFISADKFEPEKMKITYFVGSGLILHLVQGYFSIEGTAGYNFLNIEKLKNQSNIFIGDANNNSIKNAGWSYTLQINVGFPF</sequence>
<proteinExistence type="predicted"/>
<dbReference type="PROSITE" id="PS51257">
    <property type="entry name" value="PROKAR_LIPOPROTEIN"/>
    <property type="match status" value="1"/>
</dbReference>
<keyword evidence="2" id="KW-1185">Reference proteome</keyword>